<organism evidence="4">
    <name type="scientific">marine sediment metagenome</name>
    <dbReference type="NCBI Taxonomy" id="412755"/>
    <lineage>
        <taxon>unclassified sequences</taxon>
        <taxon>metagenomes</taxon>
        <taxon>ecological metagenomes</taxon>
    </lineage>
</organism>
<dbReference type="Pfam" id="PF01257">
    <property type="entry name" value="2Fe-2S_thioredx"/>
    <property type="match status" value="1"/>
</dbReference>
<evidence type="ECO:0008006" key="5">
    <source>
        <dbReference type="Google" id="ProtNLM"/>
    </source>
</evidence>
<proteinExistence type="predicted"/>
<dbReference type="Gene3D" id="1.10.10.1590">
    <property type="entry name" value="NADH-quinone oxidoreductase subunit E"/>
    <property type="match status" value="1"/>
</dbReference>
<reference evidence="4" key="1">
    <citation type="journal article" date="2015" name="Nature">
        <title>Complex archaea that bridge the gap between prokaryotes and eukaryotes.</title>
        <authorList>
            <person name="Spang A."/>
            <person name="Saw J.H."/>
            <person name="Jorgensen S.L."/>
            <person name="Zaremba-Niedzwiedzka K."/>
            <person name="Martijn J."/>
            <person name="Lind A.E."/>
            <person name="van Eijk R."/>
            <person name="Schleper C."/>
            <person name="Guy L."/>
            <person name="Ettema T.J."/>
        </authorList>
    </citation>
    <scope>NUCLEOTIDE SEQUENCE</scope>
</reference>
<evidence type="ECO:0000256" key="3">
    <source>
        <dbReference type="ARBA" id="ARBA00023014"/>
    </source>
</evidence>
<accession>A0A0F9EDZ2</accession>
<dbReference type="AlphaFoldDB" id="A0A0F9EDZ2"/>
<dbReference type="InterPro" id="IPR036249">
    <property type="entry name" value="Thioredoxin-like_sf"/>
</dbReference>
<keyword evidence="2" id="KW-0408">Iron</keyword>
<keyword evidence="1" id="KW-0479">Metal-binding</keyword>
<evidence type="ECO:0000313" key="4">
    <source>
        <dbReference type="EMBL" id="KKL22193.1"/>
    </source>
</evidence>
<dbReference type="GO" id="GO:0051536">
    <property type="term" value="F:iron-sulfur cluster binding"/>
    <property type="evidence" value="ECO:0007669"/>
    <property type="project" value="UniProtKB-KW"/>
</dbReference>
<protein>
    <recommendedName>
        <fullName evidence="5">NADH-quinone oxidoreductase subunit F</fullName>
    </recommendedName>
</protein>
<evidence type="ECO:0000256" key="1">
    <source>
        <dbReference type="ARBA" id="ARBA00022723"/>
    </source>
</evidence>
<keyword evidence="3" id="KW-0411">Iron-sulfur</keyword>
<dbReference type="EMBL" id="LAZR01037442">
    <property type="protein sequence ID" value="KKL22193.1"/>
    <property type="molecule type" value="Genomic_DNA"/>
</dbReference>
<evidence type="ECO:0000256" key="2">
    <source>
        <dbReference type="ARBA" id="ARBA00023004"/>
    </source>
</evidence>
<comment type="caution">
    <text evidence="4">The sequence shown here is derived from an EMBL/GenBank/DDBJ whole genome shotgun (WGS) entry which is preliminary data.</text>
</comment>
<sequence>MALRSLGDRVEAEWQTVEAAVALDLGKDVWKTGKGKGRVTPKGRQLDEQAWAELRALLGDAPRRRDLLIEFLHLIQDRYGHLSAAHLRALGEEMRLSQAEIYEVATFYAHFDVVKEGEA</sequence>
<dbReference type="InterPro" id="IPR041921">
    <property type="entry name" value="NuoE_N"/>
</dbReference>
<dbReference type="GO" id="GO:0046872">
    <property type="term" value="F:metal ion binding"/>
    <property type="evidence" value="ECO:0007669"/>
    <property type="project" value="UniProtKB-KW"/>
</dbReference>
<name>A0A0F9EDZ2_9ZZZZ</name>
<dbReference type="SUPFAM" id="SSF52833">
    <property type="entry name" value="Thioredoxin-like"/>
    <property type="match status" value="1"/>
</dbReference>
<feature type="non-terminal residue" evidence="4">
    <location>
        <position position="119"/>
    </location>
</feature>
<gene>
    <name evidence="4" type="ORF">LCGC14_2437880</name>
</gene>